<keyword evidence="2" id="KW-1185">Reference proteome</keyword>
<gene>
    <name evidence="1" type="ORF">AVEN_45456_1</name>
</gene>
<sequence length="109" mass="12778">MRQHKRTKPPRYTSGRAFDTDGFGRHQAHVHRGSSVKWGFELGTLWPRNPDLTTRSPPLVSYERYLWGFELGTLWPRNPDLTTWSPPLVSYERNLLCFSFSIPIQKLFS</sequence>
<proteinExistence type="predicted"/>
<dbReference type="AlphaFoldDB" id="A0A4Y2L1W2"/>
<dbReference type="Proteomes" id="UP000499080">
    <property type="component" value="Unassembled WGS sequence"/>
</dbReference>
<comment type="caution">
    <text evidence="1">The sequence shown here is derived from an EMBL/GenBank/DDBJ whole genome shotgun (WGS) entry which is preliminary data.</text>
</comment>
<protein>
    <submittedName>
        <fullName evidence="1">Uncharacterized protein</fullName>
    </submittedName>
</protein>
<reference evidence="1 2" key="1">
    <citation type="journal article" date="2019" name="Sci. Rep.">
        <title>Orb-weaving spider Araneus ventricosus genome elucidates the spidroin gene catalogue.</title>
        <authorList>
            <person name="Kono N."/>
            <person name="Nakamura H."/>
            <person name="Ohtoshi R."/>
            <person name="Moran D.A.P."/>
            <person name="Shinohara A."/>
            <person name="Yoshida Y."/>
            <person name="Fujiwara M."/>
            <person name="Mori M."/>
            <person name="Tomita M."/>
            <person name="Arakawa K."/>
        </authorList>
    </citation>
    <scope>NUCLEOTIDE SEQUENCE [LARGE SCALE GENOMIC DNA]</scope>
</reference>
<evidence type="ECO:0000313" key="2">
    <source>
        <dbReference type="Proteomes" id="UP000499080"/>
    </source>
</evidence>
<evidence type="ECO:0000313" key="1">
    <source>
        <dbReference type="EMBL" id="GBN08595.1"/>
    </source>
</evidence>
<accession>A0A4Y2L1W2</accession>
<name>A0A4Y2L1W2_ARAVE</name>
<organism evidence="1 2">
    <name type="scientific">Araneus ventricosus</name>
    <name type="common">Orbweaver spider</name>
    <name type="synonym">Epeira ventricosa</name>
    <dbReference type="NCBI Taxonomy" id="182803"/>
    <lineage>
        <taxon>Eukaryota</taxon>
        <taxon>Metazoa</taxon>
        <taxon>Ecdysozoa</taxon>
        <taxon>Arthropoda</taxon>
        <taxon>Chelicerata</taxon>
        <taxon>Arachnida</taxon>
        <taxon>Araneae</taxon>
        <taxon>Araneomorphae</taxon>
        <taxon>Entelegynae</taxon>
        <taxon>Araneoidea</taxon>
        <taxon>Araneidae</taxon>
        <taxon>Araneus</taxon>
    </lineage>
</organism>
<dbReference type="EMBL" id="BGPR01005274">
    <property type="protein sequence ID" value="GBN08595.1"/>
    <property type="molecule type" value="Genomic_DNA"/>
</dbReference>